<evidence type="ECO:0000256" key="3">
    <source>
        <dbReference type="PROSITE-ProRule" id="PRU00289"/>
    </source>
</evidence>
<evidence type="ECO:0000256" key="1">
    <source>
        <dbReference type="ARBA" id="ARBA00022741"/>
    </source>
</evidence>
<dbReference type="RefSeq" id="WP_139230076.1">
    <property type="nucleotide sequence ID" value="NZ_FOLB01000006.1"/>
</dbReference>
<organism evidence="6 7">
    <name type="scientific">Nocardioides terrae</name>
    <dbReference type="NCBI Taxonomy" id="574651"/>
    <lineage>
        <taxon>Bacteria</taxon>
        <taxon>Bacillati</taxon>
        <taxon>Actinomycetota</taxon>
        <taxon>Actinomycetes</taxon>
        <taxon>Propionibacteriales</taxon>
        <taxon>Nocardioidaceae</taxon>
        <taxon>Nocardioides</taxon>
    </lineage>
</organism>
<dbReference type="EMBL" id="FOLB01000006">
    <property type="protein sequence ID" value="SFC44684.1"/>
    <property type="molecule type" value="Genomic_DNA"/>
</dbReference>
<dbReference type="CDD" id="cd01127">
    <property type="entry name" value="TrwB_TraG_TraD_VirD4"/>
    <property type="match status" value="1"/>
</dbReference>
<dbReference type="InterPro" id="IPR027417">
    <property type="entry name" value="P-loop_NTPase"/>
</dbReference>
<reference evidence="6 7" key="1">
    <citation type="submission" date="2016-10" db="EMBL/GenBank/DDBJ databases">
        <authorList>
            <person name="de Groot N.N."/>
        </authorList>
    </citation>
    <scope>NUCLEOTIDE SEQUENCE [LARGE SCALE GENOMIC DNA]</scope>
    <source>
        <strain evidence="6 7">CGMCC 1.7056</strain>
    </source>
</reference>
<feature type="binding site" evidence="3">
    <location>
        <begin position="881"/>
        <end position="888"/>
    </location>
    <ligand>
        <name>ATP</name>
        <dbReference type="ChEBI" id="CHEBI:30616"/>
    </ligand>
</feature>
<keyword evidence="4" id="KW-0472">Membrane</keyword>
<dbReference type="SUPFAM" id="SSF52540">
    <property type="entry name" value="P-loop containing nucleoside triphosphate hydrolases"/>
    <property type="match status" value="3"/>
</dbReference>
<dbReference type="OrthoDB" id="9807790at2"/>
<keyword evidence="4" id="KW-0812">Transmembrane</keyword>
<dbReference type="InterPro" id="IPR002543">
    <property type="entry name" value="FtsK_dom"/>
</dbReference>
<dbReference type="PANTHER" id="PTHR22683">
    <property type="entry name" value="SPORULATION PROTEIN RELATED"/>
    <property type="match status" value="1"/>
</dbReference>
<feature type="binding site" evidence="3">
    <location>
        <begin position="560"/>
        <end position="567"/>
    </location>
    <ligand>
        <name>ATP</name>
        <dbReference type="ChEBI" id="CHEBI:30616"/>
    </ligand>
</feature>
<feature type="domain" description="FtsK" evidence="5">
    <location>
        <begin position="863"/>
        <end position="1052"/>
    </location>
</feature>
<protein>
    <submittedName>
        <fullName evidence="6">DNA segregation ATPase FtsK/SpoIIIE, S-DNA-T family</fullName>
    </submittedName>
</protein>
<evidence type="ECO:0000256" key="4">
    <source>
        <dbReference type="SAM" id="Phobius"/>
    </source>
</evidence>
<proteinExistence type="predicted"/>
<keyword evidence="4" id="KW-1133">Transmembrane helix</keyword>
<dbReference type="InterPro" id="IPR003593">
    <property type="entry name" value="AAA+_ATPase"/>
</dbReference>
<accession>A0A1I1J802</accession>
<gene>
    <name evidence="6" type="ORF">SAMN04487968_106221</name>
</gene>
<dbReference type="PANTHER" id="PTHR22683:SF1">
    <property type="entry name" value="TYPE VII SECRETION SYSTEM PROTEIN ESSC"/>
    <property type="match status" value="1"/>
</dbReference>
<dbReference type="GO" id="GO:0005524">
    <property type="term" value="F:ATP binding"/>
    <property type="evidence" value="ECO:0007669"/>
    <property type="project" value="UniProtKB-UniRule"/>
</dbReference>
<sequence>MKETLEVEVEAALPGAEPRRLAVRAPADAQVGAILDAVARHLGVEGSTGAVQARSLVSNTWLDRDVPFGQAGVLRGERLVLTVGLSPAGSTGALRRWPRHRPGDAEGRVAVNRPPRTVRVEPALDLTLPKPPQGRSPRRFPLGAMVIPLAIGGILVLVTRHWEIALFALFTPVMVAWNYYEERRARADDLREHGRTFDEEADAVRARLRGFAHDWLDWQLATHPDPDQVAAATRELSPRVWERQRGDADDLHLRLGTSRRRAPAVLREQTSSHLAASDRPDYESELDVPSAPVAVALWTEGPLAVLGERVDTVGVTTWLSAQLATLHSPADLRLALASTDVDTCDWWQWLPHLADDLLGEPAVAHTARDTHALLTAVAALGRRRREESEQGRRVRPPDGPVLVVVVDQDTRPDPALLGQVALLSDVGIALIWTGSDAETVPTATSVLLSVERGARGAVLTGLRGGAQVDLLPETFGRVAALTLATSLAPLQDAGDVRRAHRLPERVVLEDVLPEPASIVAMRRRWESAHPTELIARIGLSHEGPVDLDLGPTGSHVLAGGTTGSGKSELLQAMVGALAATYPPSRVGFLLVDYKGGSAFKDAMHLPHCVGVVTDLDEHLTRRALAALEAEIRRREQVLAAADARDLTELRLRSGSTSIGDLLIVVDEFATLAKEVPEFVDGVVDIAARGRSLGLRLVLATQRPAGVITDRIRANVDVRIALRVNDEADSLDIVDARDAAHIRRSLPGRGYLRRHRDLLEFQSAYAGGPLREESGALVEVTDLSDPGAASDRSLPRHDAGGPTTLEALVEAARRLLGTGRWEPPHVPWLPPLPAVVTTTELAATADAPDGAALLALADLPDRQVQRVAVFDPASHGAFLVFGTSRSGKTTVLRTIAAGLLDRLGPDRLQLYALDFAGHGLHALADAPQCLATVGPDDPGRIARVLRRLTAVVATRKQLLAREGATSFGELADRSATLPRVVLLLDGYAGAASALERLDGGRVLEQLERLVTDGPGVGIHVLLTADRRAAIPQALSSVVTTRLVLRMAEKDDYALLGVEPALVRSATLPPGRGFIGGTTEVQVAVLAGAEPAAEQAALAAVVARARSRWSRTEPPVDRMPDEVGLSDLPPAVQPLVLPVAVGDTDVAPVAVDLRDGHLLVAGPPHSGRTTALAALAAAARRQAAPPALVLVHRRANVLEKGVAWDLGPLDADDVDAVEGLGGAVSALLADGHSSVLVLCDDADTYGERASSALEELARTGRDAPVRVVATSDNRWAQRAYTGLVPEVRRSKQALLLAPEVELDGDLVGVRLRAPLEPIGMPGRGFLVTGGRAELIQLAQPSVMAARTSVAEHIRRPHEARLVENKGVDR</sequence>
<dbReference type="GO" id="GO:0003677">
    <property type="term" value="F:DNA binding"/>
    <property type="evidence" value="ECO:0007669"/>
    <property type="project" value="InterPro"/>
</dbReference>
<dbReference type="Proteomes" id="UP000198832">
    <property type="component" value="Unassembled WGS sequence"/>
</dbReference>
<evidence type="ECO:0000256" key="2">
    <source>
        <dbReference type="ARBA" id="ARBA00022840"/>
    </source>
</evidence>
<keyword evidence="1 3" id="KW-0547">Nucleotide-binding</keyword>
<feature type="domain" description="FtsK" evidence="5">
    <location>
        <begin position="542"/>
        <end position="730"/>
    </location>
</feature>
<name>A0A1I1J802_9ACTN</name>
<evidence type="ECO:0000259" key="5">
    <source>
        <dbReference type="PROSITE" id="PS50901"/>
    </source>
</evidence>
<evidence type="ECO:0000313" key="7">
    <source>
        <dbReference type="Proteomes" id="UP000198832"/>
    </source>
</evidence>
<feature type="transmembrane region" description="Helical" evidence="4">
    <location>
        <begin position="140"/>
        <end position="158"/>
    </location>
</feature>
<dbReference type="PROSITE" id="PS50901">
    <property type="entry name" value="FTSK"/>
    <property type="match status" value="2"/>
</dbReference>
<keyword evidence="2 3" id="KW-0067">ATP-binding</keyword>
<dbReference type="SMART" id="SM00382">
    <property type="entry name" value="AAA"/>
    <property type="match status" value="3"/>
</dbReference>
<keyword evidence="7" id="KW-1185">Reference proteome</keyword>
<dbReference type="Pfam" id="PF01580">
    <property type="entry name" value="FtsK_SpoIIIE"/>
    <property type="match status" value="2"/>
</dbReference>
<evidence type="ECO:0000313" key="6">
    <source>
        <dbReference type="EMBL" id="SFC44684.1"/>
    </source>
</evidence>
<dbReference type="STRING" id="574651.SAMN04487968_106221"/>
<dbReference type="Gene3D" id="3.40.50.300">
    <property type="entry name" value="P-loop containing nucleotide triphosphate hydrolases"/>
    <property type="match status" value="4"/>
</dbReference>
<dbReference type="InterPro" id="IPR050206">
    <property type="entry name" value="FtsK/SpoIIIE/SftA"/>
</dbReference>